<dbReference type="RefSeq" id="WP_346581583.1">
    <property type="nucleotide sequence ID" value="NZ_JBDJNQ010000007.1"/>
</dbReference>
<evidence type="ECO:0000259" key="1">
    <source>
        <dbReference type="PROSITE" id="PS50075"/>
    </source>
</evidence>
<reference evidence="2 3" key="1">
    <citation type="submission" date="2024-04" db="EMBL/GenBank/DDBJ databases">
        <title>WGS of bacteria from Torrens River.</title>
        <authorList>
            <person name="Wyrsch E.R."/>
            <person name="Drigo B."/>
        </authorList>
    </citation>
    <scope>NUCLEOTIDE SEQUENCE [LARGE SCALE GENOMIC DNA]</scope>
    <source>
        <strain evidence="2 3">TWI391</strain>
    </source>
</reference>
<feature type="domain" description="Carrier" evidence="1">
    <location>
        <begin position="1040"/>
        <end position="1115"/>
    </location>
</feature>
<dbReference type="Proteomes" id="UP001409291">
    <property type="component" value="Unassembled WGS sequence"/>
</dbReference>
<dbReference type="Gene3D" id="3.30.559.10">
    <property type="entry name" value="Chloramphenicol acetyltransferase-like domain"/>
    <property type="match status" value="3"/>
</dbReference>
<dbReference type="SUPFAM" id="SSF56801">
    <property type="entry name" value="Acetyl-CoA synthetase-like"/>
    <property type="match status" value="1"/>
</dbReference>
<dbReference type="CDD" id="cd05930">
    <property type="entry name" value="A_NRPS"/>
    <property type="match status" value="1"/>
</dbReference>
<dbReference type="InterPro" id="IPR042099">
    <property type="entry name" value="ANL_N_sf"/>
</dbReference>
<dbReference type="PROSITE" id="PS00455">
    <property type="entry name" value="AMP_BINDING"/>
    <property type="match status" value="1"/>
</dbReference>
<evidence type="ECO:0000313" key="3">
    <source>
        <dbReference type="Proteomes" id="UP001409291"/>
    </source>
</evidence>
<dbReference type="PANTHER" id="PTHR45527:SF1">
    <property type="entry name" value="FATTY ACID SYNTHASE"/>
    <property type="match status" value="1"/>
</dbReference>
<dbReference type="InterPro" id="IPR045851">
    <property type="entry name" value="AMP-bd_C_sf"/>
</dbReference>
<dbReference type="Gene3D" id="3.30.300.30">
    <property type="match status" value="1"/>
</dbReference>
<dbReference type="PANTHER" id="PTHR45527">
    <property type="entry name" value="NONRIBOSOMAL PEPTIDE SYNTHETASE"/>
    <property type="match status" value="1"/>
</dbReference>
<dbReference type="Gene3D" id="3.40.50.12780">
    <property type="entry name" value="N-terminal domain of ligase-like"/>
    <property type="match status" value="1"/>
</dbReference>
<dbReference type="InterPro" id="IPR023213">
    <property type="entry name" value="CAT-like_dom_sf"/>
</dbReference>
<comment type="caution">
    <text evidence="2">The sequence shown here is derived from an EMBL/GenBank/DDBJ whole genome shotgun (WGS) entry which is preliminary data.</text>
</comment>
<dbReference type="Pfam" id="PF00550">
    <property type="entry name" value="PP-binding"/>
    <property type="match status" value="1"/>
</dbReference>
<dbReference type="Pfam" id="PF00501">
    <property type="entry name" value="AMP-binding"/>
    <property type="match status" value="1"/>
</dbReference>
<organism evidence="2 3">
    <name type="scientific">Sphingobacterium kitahiroshimense</name>
    <dbReference type="NCBI Taxonomy" id="470446"/>
    <lineage>
        <taxon>Bacteria</taxon>
        <taxon>Pseudomonadati</taxon>
        <taxon>Bacteroidota</taxon>
        <taxon>Sphingobacteriia</taxon>
        <taxon>Sphingobacteriales</taxon>
        <taxon>Sphingobacteriaceae</taxon>
        <taxon>Sphingobacterium</taxon>
    </lineage>
</organism>
<name>A0ABV0BYV5_9SPHI</name>
<dbReference type="InterPro" id="IPR010071">
    <property type="entry name" value="AA_adenyl_dom"/>
</dbReference>
<dbReference type="InterPro" id="IPR000873">
    <property type="entry name" value="AMP-dep_synth/lig_dom"/>
</dbReference>
<proteinExistence type="predicted"/>
<dbReference type="InterPro" id="IPR009081">
    <property type="entry name" value="PP-bd_ACP"/>
</dbReference>
<evidence type="ECO:0000313" key="2">
    <source>
        <dbReference type="EMBL" id="MEN5378517.1"/>
    </source>
</evidence>
<gene>
    <name evidence="2" type="ORF">ABE541_14735</name>
</gene>
<protein>
    <submittedName>
        <fullName evidence="2">Amino acid adenylation domain-containing protein</fullName>
    </submittedName>
</protein>
<dbReference type="Gene3D" id="1.10.1200.10">
    <property type="entry name" value="ACP-like"/>
    <property type="match status" value="1"/>
</dbReference>
<dbReference type="SUPFAM" id="SSF47336">
    <property type="entry name" value="ACP-like"/>
    <property type="match status" value="1"/>
</dbReference>
<dbReference type="InterPro" id="IPR001242">
    <property type="entry name" value="Condensation_dom"/>
</dbReference>
<dbReference type="CDD" id="cd19531">
    <property type="entry name" value="LCL_NRPS-like"/>
    <property type="match status" value="1"/>
</dbReference>
<dbReference type="SUPFAM" id="SSF52777">
    <property type="entry name" value="CoA-dependent acyltransferases"/>
    <property type="match status" value="4"/>
</dbReference>
<dbReference type="InterPro" id="IPR020845">
    <property type="entry name" value="AMP-binding_CS"/>
</dbReference>
<dbReference type="EMBL" id="JBDJNQ010000007">
    <property type="protein sequence ID" value="MEN5378517.1"/>
    <property type="molecule type" value="Genomic_DNA"/>
</dbReference>
<dbReference type="PROSITE" id="PS50075">
    <property type="entry name" value="CARRIER"/>
    <property type="match status" value="1"/>
</dbReference>
<dbReference type="Gene3D" id="3.30.559.30">
    <property type="entry name" value="Nonribosomal peptide synthetase, condensation domain"/>
    <property type="match status" value="3"/>
</dbReference>
<accession>A0ABV0BYV5</accession>
<sequence length="1586" mass="184958">MPEIINLIKRISEQNIYIDLELDELVIKFDGETVSESLLSDIKLNKHLLVDYLKKARNISDAGNIQQIDHNEFYPVSAAQYRLWVQCKIDINNYAYNVTDLVRVFESFDIDLLIDAINLVVGRHESLRTVFIENEFGEVYQKVIPKSEFNFNPLILDYTESNNVENEISAFVKEDSKTTFDLNVGPLFQIVVFLLPNNSNLIYYKLHHIISDAWSLNVLLNDIQKHYKYLEQENTVARITPLKIQYKDYVHWQNQLVENNYLVVHRNYWLEKLSGELEPLVFPSFQKRKRVRTNKGKRLGVFFTKELTEKLKKFCIERSGTLYAGVVTALKLLLSKYTGQNDVIIGIPTSGRNHPELEDQIGYFINTLPLRNYIRDDLTFNELFEDIKFSLSELYRFQNYPFDLILQDLNVTSQVNKNPIFDLLVGFQNVVKSHDIYGTEYTEEIIDLGEVVCKYDLLLNFHEVSDTIYFYFEYNEEIYEELIIRNFINHFKQLVENAIDDPRAKVADIAFLGHLEKNNIIKKVITPKYSLPTENTIISLFYKQVESNPDDLALKYHDTELTYGELNILTNKFAHFLLDNQGIRYSDYLGIMVKRSEWLIISIISILKLGKGYVPIDIENSLERKLHIKEDCSLTTIIDEDQILKFVETQHCFSKENIVLDVKPNSPAYIIYTSGSTGKAKGVQINHYNVTSLIKSLSEVFSIGKKDVWTMFHSECFDFSVWEIFGSLLNGSCLIIVPTDIKYDSYEFVKLIEEAGVTILNQTPAALYQFLDEIKSFSELNLKLRYILLGGEKLEPGKLTWFRQSFPEIKMVNLYGVTEATVFATFNLITKENFNLSSGDIGKPIPFWHTIILDKNRTIVPSGIIGEIYIGGPGVANGYHNREDLTKERFVKLNEFSAFSKIWYRTGDLARYNEDYSIEYFGRNDNQVKIRGYRLELEEIENALKAISGIDEAIVKVVINSYGEKELVGYYSLDKYFKVQNDNNIHMSLRKHLSKLLPHYMIPSYLLEVDVFKLNISGKLDRKNLPDPKENLKERIDLDSAATSLQNQLIDLWKEVLDLETIGIFDDFFEIGGQSLKAIKVVSRIKKLIDLSISIQDFYEHSTIYSLSLVIENSIGNSNNDIEPDVEPIKDVNVYDVLPSQTKQFLLYKLKKRSPHNVYYKERIELLDISIFAKTVNTLVRKHELLRTRFNIRHNKVVQVIDEFQKDNNYFSFLDIRGAFNKEDLITEIQENCKNYKFDLENEPSFLCQIVHFNENQYYMFFTMDHIIRDEQTLNILRNDFMEIYNCFLKGDEICSTESVFQFKDYVKYHNSQISKDKIGRHLDYFETLLTPSPPRLDIKSKKVKLCRKSINRSHRQEIDQELAMISEFPEELKNIDIYSYLYTTKQYNGGTFTIHLEREIFEQCLVYSKKKGRTVYHLFVAAITCLLKKITLQEDFVLNSPISNRSDDSFNNVLGWMTGVVLLRMKVEPQMSFEELVDQSYEKFLAAYDHRFVPNEFVMNHLDIPCDQLASISLNFLDQSNQKLNENLADYQIRKNVRFDLSFIIKLYSDGIEIVCSHKDEVLDMSEIPMICDELVDIIKHGIKQ</sequence>
<dbReference type="NCBIfam" id="TIGR01733">
    <property type="entry name" value="AA-adenyl-dom"/>
    <property type="match status" value="1"/>
</dbReference>
<dbReference type="Pfam" id="PF00668">
    <property type="entry name" value="Condensation"/>
    <property type="match status" value="2"/>
</dbReference>
<dbReference type="InterPro" id="IPR036736">
    <property type="entry name" value="ACP-like_sf"/>
</dbReference>
<keyword evidence="3" id="KW-1185">Reference proteome</keyword>